<evidence type="ECO:0000313" key="2">
    <source>
        <dbReference type="Proteomes" id="UP001157418"/>
    </source>
</evidence>
<dbReference type="EMBL" id="CAKMRJ010005523">
    <property type="protein sequence ID" value="CAH1444021.1"/>
    <property type="molecule type" value="Genomic_DNA"/>
</dbReference>
<gene>
    <name evidence="1" type="ORF">LVIROSA_LOCUS29888</name>
</gene>
<proteinExistence type="predicted"/>
<dbReference type="Proteomes" id="UP001157418">
    <property type="component" value="Unassembled WGS sequence"/>
</dbReference>
<reference evidence="1 2" key="1">
    <citation type="submission" date="2022-01" db="EMBL/GenBank/DDBJ databases">
        <authorList>
            <person name="Xiong W."/>
            <person name="Schranz E."/>
        </authorList>
    </citation>
    <scope>NUCLEOTIDE SEQUENCE [LARGE SCALE GENOMIC DNA]</scope>
</reference>
<evidence type="ECO:0000313" key="1">
    <source>
        <dbReference type="EMBL" id="CAH1444021.1"/>
    </source>
</evidence>
<dbReference type="AlphaFoldDB" id="A0AAU9P236"/>
<organism evidence="1 2">
    <name type="scientific">Lactuca virosa</name>
    <dbReference type="NCBI Taxonomy" id="75947"/>
    <lineage>
        <taxon>Eukaryota</taxon>
        <taxon>Viridiplantae</taxon>
        <taxon>Streptophyta</taxon>
        <taxon>Embryophyta</taxon>
        <taxon>Tracheophyta</taxon>
        <taxon>Spermatophyta</taxon>
        <taxon>Magnoliopsida</taxon>
        <taxon>eudicotyledons</taxon>
        <taxon>Gunneridae</taxon>
        <taxon>Pentapetalae</taxon>
        <taxon>asterids</taxon>
        <taxon>campanulids</taxon>
        <taxon>Asterales</taxon>
        <taxon>Asteraceae</taxon>
        <taxon>Cichorioideae</taxon>
        <taxon>Cichorieae</taxon>
        <taxon>Lactucinae</taxon>
        <taxon>Lactuca</taxon>
    </lineage>
</organism>
<name>A0AAU9P236_9ASTR</name>
<sequence length="85" mass="9348">MKTPAVACLPLLHLYRCRMSGCREEPLRSTPPLERSGRRVVVGSQDGQRRYAAISPSVAAATSLLRYLATVLTLLRLTASCHHLC</sequence>
<evidence type="ECO:0008006" key="3">
    <source>
        <dbReference type="Google" id="ProtNLM"/>
    </source>
</evidence>
<comment type="caution">
    <text evidence="1">The sequence shown here is derived from an EMBL/GenBank/DDBJ whole genome shotgun (WGS) entry which is preliminary data.</text>
</comment>
<keyword evidence="2" id="KW-1185">Reference proteome</keyword>
<accession>A0AAU9P236</accession>
<protein>
    <recommendedName>
        <fullName evidence="3">Secreted protein</fullName>
    </recommendedName>
</protein>